<dbReference type="RefSeq" id="WP_190131477.1">
    <property type="nucleotide sequence ID" value="NZ_BNBD01000010.1"/>
</dbReference>
<organism evidence="2 3">
    <name type="scientific">Streptomyces mashuensis</name>
    <dbReference type="NCBI Taxonomy" id="33904"/>
    <lineage>
        <taxon>Bacteria</taxon>
        <taxon>Bacillati</taxon>
        <taxon>Actinomycetota</taxon>
        <taxon>Actinomycetes</taxon>
        <taxon>Kitasatosporales</taxon>
        <taxon>Streptomycetaceae</taxon>
        <taxon>Streptomyces</taxon>
    </lineage>
</organism>
<keyword evidence="3" id="KW-1185">Reference proteome</keyword>
<evidence type="ECO:0000313" key="2">
    <source>
        <dbReference type="EMBL" id="GHF58677.1"/>
    </source>
</evidence>
<evidence type="ECO:0000313" key="3">
    <source>
        <dbReference type="Proteomes" id="UP000638313"/>
    </source>
</evidence>
<proteinExistence type="predicted"/>
<sequence>MKRRAACAVVVGVLALTGCGESGPSLAFGEKATVTGDRSGSVGVTVVRVEKGTHADLSRLEDAAKYAGKTPYYVRFKLTKTAAGNDDDETSHFEVYADGKPLSELIILPSLQPTGDPSEPLTSGRFDKCEGADHTRYKEAAEGQSVDGCTVFVAPDSAAAPSTVKWTRRSKTLATWKAAS</sequence>
<dbReference type="EMBL" id="BNBD01000010">
    <property type="protein sequence ID" value="GHF58677.1"/>
    <property type="molecule type" value="Genomic_DNA"/>
</dbReference>
<evidence type="ECO:0000256" key="1">
    <source>
        <dbReference type="SAM" id="SignalP"/>
    </source>
</evidence>
<feature type="signal peptide" evidence="1">
    <location>
        <begin position="1"/>
        <end position="27"/>
    </location>
</feature>
<feature type="chain" id="PRO_5037229343" description="Lipoprotein" evidence="1">
    <location>
        <begin position="28"/>
        <end position="180"/>
    </location>
</feature>
<dbReference type="AlphaFoldDB" id="A0A919B6H8"/>
<keyword evidence="1" id="KW-0732">Signal</keyword>
<gene>
    <name evidence="2" type="ORF">GCM10010218_44990</name>
</gene>
<name>A0A919B6H8_9ACTN</name>
<evidence type="ECO:0008006" key="4">
    <source>
        <dbReference type="Google" id="ProtNLM"/>
    </source>
</evidence>
<reference evidence="2" key="2">
    <citation type="submission" date="2020-09" db="EMBL/GenBank/DDBJ databases">
        <authorList>
            <person name="Sun Q."/>
            <person name="Ohkuma M."/>
        </authorList>
    </citation>
    <scope>NUCLEOTIDE SEQUENCE</scope>
    <source>
        <strain evidence="2">JCM 4059</strain>
    </source>
</reference>
<dbReference type="Proteomes" id="UP000638313">
    <property type="component" value="Unassembled WGS sequence"/>
</dbReference>
<comment type="caution">
    <text evidence="2">The sequence shown here is derived from an EMBL/GenBank/DDBJ whole genome shotgun (WGS) entry which is preliminary data.</text>
</comment>
<dbReference type="PROSITE" id="PS51257">
    <property type="entry name" value="PROKAR_LIPOPROTEIN"/>
    <property type="match status" value="1"/>
</dbReference>
<accession>A0A919B6H8</accession>
<reference evidence="2" key="1">
    <citation type="journal article" date="2014" name="Int. J. Syst. Evol. Microbiol.">
        <title>Complete genome sequence of Corynebacterium casei LMG S-19264T (=DSM 44701T), isolated from a smear-ripened cheese.</title>
        <authorList>
            <consortium name="US DOE Joint Genome Institute (JGI-PGF)"/>
            <person name="Walter F."/>
            <person name="Albersmeier A."/>
            <person name="Kalinowski J."/>
            <person name="Ruckert C."/>
        </authorList>
    </citation>
    <scope>NUCLEOTIDE SEQUENCE</scope>
    <source>
        <strain evidence="2">JCM 4059</strain>
    </source>
</reference>
<protein>
    <recommendedName>
        <fullName evidence="4">Lipoprotein</fullName>
    </recommendedName>
</protein>